<dbReference type="GO" id="GO:0009251">
    <property type="term" value="P:glucan catabolic process"/>
    <property type="evidence" value="ECO:0007669"/>
    <property type="project" value="TreeGrafter"/>
</dbReference>
<keyword evidence="2 4" id="KW-0378">Hydrolase</keyword>
<protein>
    <recommendedName>
        <fullName evidence="5">Glycoside hydrolase family 5 domain-containing protein</fullName>
    </recommendedName>
</protein>
<dbReference type="EMBL" id="ALBS01000107">
    <property type="protein sequence ID" value="EJT50432.1"/>
    <property type="molecule type" value="Genomic_DNA"/>
</dbReference>
<reference evidence="6 7" key="1">
    <citation type="journal article" date="2012" name="Eukaryot. Cell">
        <title>Draft genome sequence of CBS 2479, the standard type strain of Trichosporon asahii.</title>
        <authorList>
            <person name="Yang R.Y."/>
            <person name="Li H.T."/>
            <person name="Zhu H."/>
            <person name="Zhou G.P."/>
            <person name="Wang M."/>
            <person name="Wang L."/>
        </authorList>
    </citation>
    <scope>NUCLEOTIDE SEQUENCE [LARGE SCALE GENOMIC DNA]</scope>
    <source>
        <strain evidence="7">ATCC 90039 / CBS 2479 / JCM 2466 / KCTC 7840 / NCYC 2677 / UAMH 7654</strain>
    </source>
</reference>
<accession>J6F567</accession>
<dbReference type="GO" id="GO:0009986">
    <property type="term" value="C:cell surface"/>
    <property type="evidence" value="ECO:0007669"/>
    <property type="project" value="TreeGrafter"/>
</dbReference>
<evidence type="ECO:0000256" key="4">
    <source>
        <dbReference type="RuleBase" id="RU361153"/>
    </source>
</evidence>
<dbReference type="OrthoDB" id="1887033at2759"/>
<dbReference type="InterPro" id="IPR050386">
    <property type="entry name" value="Glycosyl_hydrolase_5"/>
</dbReference>
<proteinExistence type="inferred from homology"/>
<dbReference type="InterPro" id="IPR017853">
    <property type="entry name" value="GH"/>
</dbReference>
<evidence type="ECO:0000256" key="1">
    <source>
        <dbReference type="ARBA" id="ARBA00005641"/>
    </source>
</evidence>
<evidence type="ECO:0000313" key="7">
    <source>
        <dbReference type="Proteomes" id="UP000002748"/>
    </source>
</evidence>
<comment type="caution">
    <text evidence="6">The sequence shown here is derived from an EMBL/GenBank/DDBJ whole genome shotgun (WGS) entry which is preliminary data.</text>
</comment>
<dbReference type="KEGG" id="tasa:A1Q1_00276"/>
<evidence type="ECO:0000256" key="2">
    <source>
        <dbReference type="ARBA" id="ARBA00022801"/>
    </source>
</evidence>
<feature type="domain" description="Glycoside hydrolase family 5" evidence="5">
    <location>
        <begin position="42"/>
        <end position="303"/>
    </location>
</feature>
<evidence type="ECO:0000313" key="6">
    <source>
        <dbReference type="EMBL" id="EJT50432.1"/>
    </source>
</evidence>
<gene>
    <name evidence="6" type="ORF">A1Q1_00276</name>
</gene>
<dbReference type="VEuPathDB" id="FungiDB:A1Q1_00276"/>
<evidence type="ECO:0000256" key="3">
    <source>
        <dbReference type="ARBA" id="ARBA00023295"/>
    </source>
</evidence>
<dbReference type="PANTHER" id="PTHR31297">
    <property type="entry name" value="GLUCAN ENDO-1,6-BETA-GLUCOSIDASE B"/>
    <property type="match status" value="1"/>
</dbReference>
<keyword evidence="3 4" id="KW-0326">Glycosidase</keyword>
<dbReference type="SUPFAM" id="SSF51445">
    <property type="entry name" value="(Trans)glycosidases"/>
    <property type="match status" value="1"/>
</dbReference>
<name>J6F567_TRIAS</name>
<dbReference type="Proteomes" id="UP000002748">
    <property type="component" value="Unassembled WGS sequence"/>
</dbReference>
<dbReference type="RefSeq" id="XP_014182079.1">
    <property type="nucleotide sequence ID" value="XM_014326604.1"/>
</dbReference>
<evidence type="ECO:0000259" key="5">
    <source>
        <dbReference type="Pfam" id="PF00150"/>
    </source>
</evidence>
<organism evidence="6 7">
    <name type="scientific">Trichosporon asahii var. asahii (strain ATCC 90039 / CBS 2479 / JCM 2466 / KCTC 7840 / NBRC 103889/ NCYC 2677 / UAMH 7654)</name>
    <name type="common">Yeast</name>
    <dbReference type="NCBI Taxonomy" id="1186058"/>
    <lineage>
        <taxon>Eukaryota</taxon>
        <taxon>Fungi</taxon>
        <taxon>Dikarya</taxon>
        <taxon>Basidiomycota</taxon>
        <taxon>Agaricomycotina</taxon>
        <taxon>Tremellomycetes</taxon>
        <taxon>Trichosporonales</taxon>
        <taxon>Trichosporonaceae</taxon>
        <taxon>Trichosporon</taxon>
    </lineage>
</organism>
<dbReference type="GeneID" id="25983790"/>
<dbReference type="GO" id="GO:0008422">
    <property type="term" value="F:beta-glucosidase activity"/>
    <property type="evidence" value="ECO:0007669"/>
    <property type="project" value="TreeGrafter"/>
</dbReference>
<dbReference type="GO" id="GO:0005576">
    <property type="term" value="C:extracellular region"/>
    <property type="evidence" value="ECO:0007669"/>
    <property type="project" value="TreeGrafter"/>
</dbReference>
<dbReference type="HOGENOM" id="CLU_031875_1_1_1"/>
<comment type="similarity">
    <text evidence="1 4">Belongs to the glycosyl hydrolase 5 (cellulase A) family.</text>
</comment>
<sequence>MENFITGYPGHEHEMRRALKAVLGPEKYEYFFERFLTYFFDEADAAFFASLGLNCLRLPVNYRHFEDDMNPRVFKEEGLRHLDRVVDLCARHGIYTIIDLHAAPGGQNVDWHSDSGIAKALFWGHKDFQDRTVLIWEKLAQHYKGNPWVAGYNPLNEPTDVEHTRLLAFYERVEKAIRAIDAEHILFLDGNTFGADFSRFGKPLPNSVYACHDYSNYGFPNPPEPFTRSEKQIATLERQFERKIKYMREIGGPVWNGEFGPVYASPEDGDDYEKTNDERYAVLEEQLKIYARVNASWSIWLYKDIGFQGMVYVDPETPYMKLLKPFLEKKKQTAVDAWGCDDTPVRDVFVPMERWLTESAPGIEKLYPPMWRAHKHLFRRVRNCLLGEVMCDEYAEYFRDKTTEELDELAKSFALANCQKRDRLNHILTEDGKREVNE</sequence>
<dbReference type="InterPro" id="IPR001547">
    <property type="entry name" value="Glyco_hydro_5"/>
</dbReference>
<dbReference type="Pfam" id="PF00150">
    <property type="entry name" value="Cellulase"/>
    <property type="match status" value="1"/>
</dbReference>
<dbReference type="PANTHER" id="PTHR31297:SF13">
    <property type="entry name" value="PUTATIVE-RELATED"/>
    <property type="match status" value="1"/>
</dbReference>
<dbReference type="AlphaFoldDB" id="J6F567"/>
<dbReference type="FunFam" id="3.20.20.80:FF:000130">
    <property type="entry name" value="Endoglucanase C"/>
    <property type="match status" value="1"/>
</dbReference>
<dbReference type="Gene3D" id="3.20.20.80">
    <property type="entry name" value="Glycosidases"/>
    <property type="match status" value="1"/>
</dbReference>